<reference evidence="8" key="1">
    <citation type="journal article" date="2014" name="Front. Microbiol.">
        <title>High frequency of phylogenetically diverse reductive dehalogenase-homologous genes in deep subseafloor sedimentary metagenomes.</title>
        <authorList>
            <person name="Kawai M."/>
            <person name="Futagami T."/>
            <person name="Toyoda A."/>
            <person name="Takaki Y."/>
            <person name="Nishi S."/>
            <person name="Hori S."/>
            <person name="Arai W."/>
            <person name="Tsubouchi T."/>
            <person name="Morono Y."/>
            <person name="Uchiyama I."/>
            <person name="Ito T."/>
            <person name="Fujiyama A."/>
            <person name="Inagaki F."/>
            <person name="Takami H."/>
        </authorList>
    </citation>
    <scope>NUCLEOTIDE SEQUENCE</scope>
    <source>
        <strain evidence="8">Expedition CK06-06</strain>
    </source>
</reference>
<accession>X1IVZ4</accession>
<protein>
    <recommendedName>
        <fullName evidence="1">lipid-A-disaccharide synthase</fullName>
        <ecNumber evidence="1">2.4.1.182</ecNumber>
    </recommendedName>
</protein>
<evidence type="ECO:0000313" key="8">
    <source>
        <dbReference type="EMBL" id="GAH86601.1"/>
    </source>
</evidence>
<dbReference type="PANTHER" id="PTHR30372">
    <property type="entry name" value="LIPID-A-DISACCHARIDE SYNTHASE"/>
    <property type="match status" value="1"/>
</dbReference>
<evidence type="ECO:0000256" key="6">
    <source>
        <dbReference type="ARBA" id="ARBA00023098"/>
    </source>
</evidence>
<evidence type="ECO:0000256" key="4">
    <source>
        <dbReference type="ARBA" id="ARBA00022676"/>
    </source>
</evidence>
<dbReference type="GO" id="GO:0008915">
    <property type="term" value="F:lipid-A-disaccharide synthase activity"/>
    <property type="evidence" value="ECO:0007669"/>
    <property type="project" value="UniProtKB-EC"/>
</dbReference>
<dbReference type="AlphaFoldDB" id="X1IVZ4"/>
<organism evidence="8">
    <name type="scientific">marine sediment metagenome</name>
    <dbReference type="NCBI Taxonomy" id="412755"/>
    <lineage>
        <taxon>unclassified sequences</taxon>
        <taxon>metagenomes</taxon>
        <taxon>ecological metagenomes</taxon>
    </lineage>
</organism>
<dbReference type="SUPFAM" id="SSF53756">
    <property type="entry name" value="UDP-Glycosyltransferase/glycogen phosphorylase"/>
    <property type="match status" value="1"/>
</dbReference>
<dbReference type="Pfam" id="PF02684">
    <property type="entry name" value="LpxB"/>
    <property type="match status" value="1"/>
</dbReference>
<dbReference type="PANTHER" id="PTHR30372:SF4">
    <property type="entry name" value="LIPID-A-DISACCHARIDE SYNTHASE, MITOCHONDRIAL-RELATED"/>
    <property type="match status" value="1"/>
</dbReference>
<dbReference type="GO" id="GO:0016020">
    <property type="term" value="C:membrane"/>
    <property type="evidence" value="ECO:0007669"/>
    <property type="project" value="GOC"/>
</dbReference>
<evidence type="ECO:0000256" key="5">
    <source>
        <dbReference type="ARBA" id="ARBA00022679"/>
    </source>
</evidence>
<keyword evidence="5" id="KW-0808">Transferase</keyword>
<dbReference type="EMBL" id="BARU01038619">
    <property type="protein sequence ID" value="GAH86601.1"/>
    <property type="molecule type" value="Genomic_DNA"/>
</dbReference>
<dbReference type="InterPro" id="IPR003835">
    <property type="entry name" value="Glyco_trans_19"/>
</dbReference>
<evidence type="ECO:0000256" key="3">
    <source>
        <dbReference type="ARBA" id="ARBA00022556"/>
    </source>
</evidence>
<dbReference type="GO" id="GO:0009245">
    <property type="term" value="P:lipid A biosynthetic process"/>
    <property type="evidence" value="ECO:0007669"/>
    <property type="project" value="UniProtKB-KW"/>
</dbReference>
<sequence length="169" mass="19363">MLIFPFEEKIYEDYGIPAVYVGHPLKERVKASLAKDEFLEKYGLSAQKKLISLLPGSRRSELKYHLPVLAEALERIKNEWDTQFVLLLAENLEKNFLLSLIPPWLKGLKILGEDHYEAIASSDLALSACGTANLEVALLETPLVSFYRISPLTYFFYTGKMRDDFEYPN</sequence>
<keyword evidence="4" id="KW-0328">Glycosyltransferase</keyword>
<keyword evidence="3" id="KW-0441">Lipid A biosynthesis</keyword>
<feature type="non-terminal residue" evidence="8">
    <location>
        <position position="169"/>
    </location>
</feature>
<keyword evidence="6" id="KW-0443">Lipid metabolism</keyword>
<dbReference type="GO" id="GO:0005543">
    <property type="term" value="F:phospholipid binding"/>
    <property type="evidence" value="ECO:0007669"/>
    <property type="project" value="TreeGrafter"/>
</dbReference>
<name>X1IVZ4_9ZZZZ</name>
<comment type="caution">
    <text evidence="8">The sequence shown here is derived from an EMBL/GenBank/DDBJ whole genome shotgun (WGS) entry which is preliminary data.</text>
</comment>
<comment type="catalytic activity">
    <reaction evidence="7">
        <text>a lipid X + a UDP-2-N,3-O-bis[(3R)-3-hydroxyacyl]-alpha-D-glucosamine = a lipid A disaccharide + UDP + H(+)</text>
        <dbReference type="Rhea" id="RHEA:67828"/>
        <dbReference type="ChEBI" id="CHEBI:15378"/>
        <dbReference type="ChEBI" id="CHEBI:58223"/>
        <dbReference type="ChEBI" id="CHEBI:137748"/>
        <dbReference type="ChEBI" id="CHEBI:176338"/>
        <dbReference type="ChEBI" id="CHEBI:176343"/>
        <dbReference type="EC" id="2.4.1.182"/>
    </reaction>
</comment>
<gene>
    <name evidence="8" type="ORF">S03H2_59989</name>
</gene>
<evidence type="ECO:0000256" key="1">
    <source>
        <dbReference type="ARBA" id="ARBA00012687"/>
    </source>
</evidence>
<keyword evidence="2" id="KW-0444">Lipid biosynthesis</keyword>
<dbReference type="EC" id="2.4.1.182" evidence="1"/>
<proteinExistence type="predicted"/>
<evidence type="ECO:0000256" key="7">
    <source>
        <dbReference type="ARBA" id="ARBA00048975"/>
    </source>
</evidence>
<evidence type="ECO:0000256" key="2">
    <source>
        <dbReference type="ARBA" id="ARBA00022516"/>
    </source>
</evidence>